<evidence type="ECO:0000313" key="1">
    <source>
        <dbReference type="EMBL" id="RJE27574.1"/>
    </source>
</evidence>
<name>A0A3A3A783_9EURO</name>
<evidence type="ECO:0000313" key="2">
    <source>
        <dbReference type="Proteomes" id="UP000266188"/>
    </source>
</evidence>
<organism evidence="1 2">
    <name type="scientific">Aspergillus sclerotialis</name>
    <dbReference type="NCBI Taxonomy" id="2070753"/>
    <lineage>
        <taxon>Eukaryota</taxon>
        <taxon>Fungi</taxon>
        <taxon>Dikarya</taxon>
        <taxon>Ascomycota</taxon>
        <taxon>Pezizomycotina</taxon>
        <taxon>Eurotiomycetes</taxon>
        <taxon>Eurotiomycetidae</taxon>
        <taxon>Eurotiales</taxon>
        <taxon>Aspergillaceae</taxon>
        <taxon>Aspergillus</taxon>
        <taxon>Aspergillus subgen. Polypaecilum</taxon>
    </lineage>
</organism>
<reference evidence="2" key="1">
    <citation type="submission" date="2017-02" db="EMBL/GenBank/DDBJ databases">
        <authorList>
            <person name="Tafer H."/>
            <person name="Lopandic K."/>
        </authorList>
    </citation>
    <scope>NUCLEOTIDE SEQUENCE [LARGE SCALE GENOMIC DNA]</scope>
    <source>
        <strain evidence="2">CBS 366.77</strain>
    </source>
</reference>
<gene>
    <name evidence="1" type="ORF">PHISCL_00160</name>
</gene>
<dbReference type="AlphaFoldDB" id="A0A3A3A783"/>
<dbReference type="EMBL" id="MVGC01000002">
    <property type="protein sequence ID" value="RJE27574.1"/>
    <property type="molecule type" value="Genomic_DNA"/>
</dbReference>
<protein>
    <submittedName>
        <fullName evidence="1">Uncharacterized protein</fullName>
    </submittedName>
</protein>
<accession>A0A3A3A783</accession>
<sequence>MGRVQDTISRLCNLQASESIRASGNGFFNVGMNDGLSKLPEYMSSIPRFSVSVLDDAIIRLIKRIGDDPSRPPAFMCELYFDKCLVSNNFLPCMTFKRRDTWPTLFSVNSFKESPSHTIKLRRKVIRGISLWIGLRRLHLPVNLDYRVERDMVIHLVKRLRERLGVLSLETEVRSFTGPGYYLYRESDVFGDAEDLNIYRKDTLASIQPCVLRARPKTSALRLNFTKALCLSGRLHFLGIFNTYFEVHNNLDEGEDSEVDTVASHLHQVTLSKLESATWYRYLFS</sequence>
<keyword evidence="2" id="KW-1185">Reference proteome</keyword>
<dbReference type="Proteomes" id="UP000266188">
    <property type="component" value="Unassembled WGS sequence"/>
</dbReference>
<proteinExistence type="predicted"/>
<comment type="caution">
    <text evidence="1">The sequence shown here is derived from an EMBL/GenBank/DDBJ whole genome shotgun (WGS) entry which is preliminary data.</text>
</comment>